<proteinExistence type="predicted"/>
<name>A0ABN4NSL8_9PROT</name>
<evidence type="ECO:0000313" key="2">
    <source>
        <dbReference type="Proteomes" id="UP000076595"/>
    </source>
</evidence>
<organism evidence="1 2">
    <name type="scientific">Acetobacter oryzifermentans</name>
    <dbReference type="NCBI Taxonomy" id="1633874"/>
    <lineage>
        <taxon>Bacteria</taxon>
        <taxon>Pseudomonadati</taxon>
        <taxon>Pseudomonadota</taxon>
        <taxon>Alphaproteobacteria</taxon>
        <taxon>Acetobacterales</taxon>
        <taxon>Acetobacteraceae</taxon>
        <taxon>Acetobacter</taxon>
    </lineage>
</organism>
<evidence type="ECO:0000313" key="1">
    <source>
        <dbReference type="EMBL" id="ANA12752.1"/>
    </source>
</evidence>
<accession>A0ABN4NSL8</accession>
<dbReference type="EMBL" id="CP011120">
    <property type="protein sequence ID" value="ANA12752.1"/>
    <property type="molecule type" value="Genomic_DNA"/>
</dbReference>
<protein>
    <submittedName>
        <fullName evidence="1">Uncharacterized protein</fullName>
    </submittedName>
</protein>
<dbReference type="Proteomes" id="UP000076595">
    <property type="component" value="Chromosome"/>
</dbReference>
<keyword evidence="2" id="KW-1185">Reference proteome</keyword>
<gene>
    <name evidence="1" type="ORF">WG31_00910</name>
</gene>
<sequence>MDYKRCFPRCQGWCIKPCKKSGITIGEWLELAIREKIKNDRNSEKSIVAMKTGKQSMDMHSVNHFIDLITKIKNAEINIPDRLSVQTSAMLNKMAEDIRKGTITASSHDESLPSD</sequence>
<reference evidence="1 2" key="1">
    <citation type="submission" date="2015-03" db="EMBL/GenBank/DDBJ databases">
        <title>Genome study of Acetobacter sp. SLV-7.</title>
        <authorList>
            <person name="Cho G.Y."/>
            <person name="Jeon C.O."/>
        </authorList>
    </citation>
    <scope>NUCLEOTIDE SEQUENCE [LARGE SCALE GENOMIC DNA]</scope>
    <source>
        <strain evidence="1 2">SLV-7</strain>
    </source>
</reference>